<keyword evidence="4" id="KW-1185">Reference proteome</keyword>
<dbReference type="Proteomes" id="UP001209412">
    <property type="component" value="Unassembled WGS sequence"/>
</dbReference>
<organism evidence="3 5">
    <name type="scientific">Paraburkholderia madseniana</name>
    <dbReference type="NCBI Taxonomy" id="2599607"/>
    <lineage>
        <taxon>Bacteria</taxon>
        <taxon>Pseudomonadati</taxon>
        <taxon>Pseudomonadota</taxon>
        <taxon>Betaproteobacteria</taxon>
        <taxon>Burkholderiales</taxon>
        <taxon>Burkholderiaceae</taxon>
        <taxon>Paraburkholderia</taxon>
    </lineage>
</organism>
<accession>A0AAP5BKU5</accession>
<dbReference type="EMBL" id="JAPKHW010000035">
    <property type="protein sequence ID" value="MCX4149994.1"/>
    <property type="molecule type" value="Genomic_DNA"/>
</dbReference>
<evidence type="ECO:0000259" key="1">
    <source>
        <dbReference type="Pfam" id="PF12680"/>
    </source>
</evidence>
<sequence>MTTEEIVGRFFAAREEGDVSAVEQLLADDVTIWHNFTGRVQTKQENIDTFVMLNELGSFKYMVLERHVTGDSLAQRYEAEVVMKSGEVLNIPVAIFMTVRDGQVVRIHEYLDSTHVVPGAADVSSNSATT</sequence>
<dbReference type="AlphaFoldDB" id="A0AAP5BKU5"/>
<feature type="domain" description="SnoaL-like" evidence="1">
    <location>
        <begin position="7"/>
        <end position="107"/>
    </location>
</feature>
<dbReference type="RefSeq" id="WP_266260788.1">
    <property type="nucleotide sequence ID" value="NZ_JAMXWF010000035.1"/>
</dbReference>
<reference evidence="3" key="1">
    <citation type="submission" date="2022-06" db="EMBL/GenBank/DDBJ databases">
        <title>PHB producers.</title>
        <authorList>
            <person name="Besaury L."/>
        </authorList>
    </citation>
    <scope>NUCLEOTIDE SEQUENCE</scope>
    <source>
        <strain evidence="3 4">SEWS6</strain>
    </source>
</reference>
<gene>
    <name evidence="3" type="ORF">NIE36_32180</name>
    <name evidence="2" type="ORF">OSB80_32245</name>
</gene>
<proteinExistence type="predicted"/>
<evidence type="ECO:0000313" key="5">
    <source>
        <dbReference type="Proteomes" id="UP001242288"/>
    </source>
</evidence>
<evidence type="ECO:0000313" key="2">
    <source>
        <dbReference type="EMBL" id="MCX4149994.1"/>
    </source>
</evidence>
<dbReference type="Gene3D" id="3.10.450.50">
    <property type="match status" value="1"/>
</dbReference>
<dbReference type="Proteomes" id="UP001242288">
    <property type="component" value="Unassembled WGS sequence"/>
</dbReference>
<evidence type="ECO:0000313" key="4">
    <source>
        <dbReference type="Proteomes" id="UP001209412"/>
    </source>
</evidence>
<dbReference type="SUPFAM" id="SSF54427">
    <property type="entry name" value="NTF2-like"/>
    <property type="match status" value="1"/>
</dbReference>
<name>A0AAP5BKU5_9BURK</name>
<dbReference type="InterPro" id="IPR032710">
    <property type="entry name" value="NTF2-like_dom_sf"/>
</dbReference>
<protein>
    <submittedName>
        <fullName evidence="3">Nuclear transport factor 2 family protein</fullName>
    </submittedName>
</protein>
<dbReference type="Pfam" id="PF12680">
    <property type="entry name" value="SnoaL_2"/>
    <property type="match status" value="1"/>
</dbReference>
<dbReference type="InterPro" id="IPR037401">
    <property type="entry name" value="SnoaL-like"/>
</dbReference>
<comment type="caution">
    <text evidence="3">The sequence shown here is derived from an EMBL/GenBank/DDBJ whole genome shotgun (WGS) entry which is preliminary data.</text>
</comment>
<evidence type="ECO:0000313" key="3">
    <source>
        <dbReference type="EMBL" id="MDQ6411812.1"/>
    </source>
</evidence>
<dbReference type="EMBL" id="JAMXWF010000035">
    <property type="protein sequence ID" value="MDQ6411812.1"/>
    <property type="molecule type" value="Genomic_DNA"/>
</dbReference>